<protein>
    <submittedName>
        <fullName evidence="3">Uncharacterized protein</fullName>
    </submittedName>
</protein>
<gene>
    <name evidence="3" type="ORF">KC01_LOCUS14673</name>
</gene>
<accession>A0AAV2K5I0</accession>
<dbReference type="AlphaFoldDB" id="A0AAV2K5I0"/>
<sequence length="106" mass="10810">MGVGFLWGGGGGGGWGGGLRGRVYWGVGGVGGGMGAIIGWFWHMIGKLEPLSQFEIHQRQSLKPLPCKLEVEKAPAAPVEAAGAPRQQTPSLCLPASTVTSVGSGP</sequence>
<dbReference type="EMBL" id="OZ035838">
    <property type="protein sequence ID" value="CAL1584316.1"/>
    <property type="molecule type" value="Genomic_DNA"/>
</dbReference>
<proteinExistence type="predicted"/>
<evidence type="ECO:0000256" key="1">
    <source>
        <dbReference type="SAM" id="MobiDB-lite"/>
    </source>
</evidence>
<dbReference type="Proteomes" id="UP001497482">
    <property type="component" value="Chromosome 16"/>
</dbReference>
<evidence type="ECO:0000313" key="3">
    <source>
        <dbReference type="EMBL" id="CAL1584316.1"/>
    </source>
</evidence>
<name>A0AAV2K5I0_KNICA</name>
<feature type="transmembrane region" description="Helical" evidence="2">
    <location>
        <begin position="23"/>
        <end position="42"/>
    </location>
</feature>
<feature type="region of interest" description="Disordered" evidence="1">
    <location>
        <begin position="76"/>
        <end position="106"/>
    </location>
</feature>
<evidence type="ECO:0000313" key="4">
    <source>
        <dbReference type="Proteomes" id="UP001497482"/>
    </source>
</evidence>
<feature type="compositionally biased region" description="Polar residues" evidence="1">
    <location>
        <begin position="86"/>
        <end position="106"/>
    </location>
</feature>
<keyword evidence="4" id="KW-1185">Reference proteome</keyword>
<keyword evidence="2" id="KW-1133">Transmembrane helix</keyword>
<keyword evidence="2" id="KW-0812">Transmembrane</keyword>
<reference evidence="3 4" key="1">
    <citation type="submission" date="2024-04" db="EMBL/GenBank/DDBJ databases">
        <authorList>
            <person name="Waldvogel A.-M."/>
            <person name="Schoenle A."/>
        </authorList>
    </citation>
    <scope>NUCLEOTIDE SEQUENCE [LARGE SCALE GENOMIC DNA]</scope>
</reference>
<evidence type="ECO:0000256" key="2">
    <source>
        <dbReference type="SAM" id="Phobius"/>
    </source>
</evidence>
<keyword evidence="2" id="KW-0472">Membrane</keyword>
<organism evidence="3 4">
    <name type="scientific">Knipowitschia caucasica</name>
    <name type="common">Caucasian dwarf goby</name>
    <name type="synonym">Pomatoschistus caucasicus</name>
    <dbReference type="NCBI Taxonomy" id="637954"/>
    <lineage>
        <taxon>Eukaryota</taxon>
        <taxon>Metazoa</taxon>
        <taxon>Chordata</taxon>
        <taxon>Craniata</taxon>
        <taxon>Vertebrata</taxon>
        <taxon>Euteleostomi</taxon>
        <taxon>Actinopterygii</taxon>
        <taxon>Neopterygii</taxon>
        <taxon>Teleostei</taxon>
        <taxon>Neoteleostei</taxon>
        <taxon>Acanthomorphata</taxon>
        <taxon>Gobiaria</taxon>
        <taxon>Gobiiformes</taxon>
        <taxon>Gobioidei</taxon>
        <taxon>Gobiidae</taxon>
        <taxon>Gobiinae</taxon>
        <taxon>Knipowitschia</taxon>
    </lineage>
</organism>
<feature type="compositionally biased region" description="Low complexity" evidence="1">
    <location>
        <begin position="76"/>
        <end position="85"/>
    </location>
</feature>